<proteinExistence type="predicted"/>
<dbReference type="EMBL" id="LT605205">
    <property type="protein sequence ID" value="SCD20683.1"/>
    <property type="molecule type" value="Genomic_DNA"/>
</dbReference>
<evidence type="ECO:0000313" key="2">
    <source>
        <dbReference type="EMBL" id="SCD20683.1"/>
    </source>
</evidence>
<organism evidence="2 3">
    <name type="scientific">Proteiniphilum saccharofermentans</name>
    <dbReference type="NCBI Taxonomy" id="1642647"/>
    <lineage>
        <taxon>Bacteria</taxon>
        <taxon>Pseudomonadati</taxon>
        <taxon>Bacteroidota</taxon>
        <taxon>Bacteroidia</taxon>
        <taxon>Bacteroidales</taxon>
        <taxon>Dysgonomonadaceae</taxon>
        <taxon>Proteiniphilum</taxon>
    </lineage>
</organism>
<dbReference type="RefSeq" id="WP_076930654.1">
    <property type="nucleotide sequence ID" value="NZ_LT605205.1"/>
</dbReference>
<dbReference type="CDD" id="cd00093">
    <property type="entry name" value="HTH_XRE"/>
    <property type="match status" value="1"/>
</dbReference>
<evidence type="ECO:0000259" key="1">
    <source>
        <dbReference type="PROSITE" id="PS50943"/>
    </source>
</evidence>
<dbReference type="AlphaFoldDB" id="A0A1R3SWM1"/>
<feature type="domain" description="HTH cro/C1-type" evidence="1">
    <location>
        <begin position="5"/>
        <end position="60"/>
    </location>
</feature>
<protein>
    <recommendedName>
        <fullName evidence="1">HTH cro/C1-type domain-containing protein</fullName>
    </recommendedName>
</protein>
<dbReference type="Gene3D" id="1.10.260.40">
    <property type="entry name" value="lambda repressor-like DNA-binding domains"/>
    <property type="match status" value="1"/>
</dbReference>
<gene>
    <name evidence="2" type="ORF">PSM36_1867</name>
</gene>
<dbReference type="PROSITE" id="PS50943">
    <property type="entry name" value="HTH_CROC1"/>
    <property type="match status" value="1"/>
</dbReference>
<name>A0A1R3SWM1_9BACT</name>
<dbReference type="InterPro" id="IPR001387">
    <property type="entry name" value="Cro/C1-type_HTH"/>
</dbReference>
<dbReference type="STRING" id="1642647.PSM36_1867"/>
<dbReference type="Proteomes" id="UP000187464">
    <property type="component" value="Chromosome I"/>
</dbReference>
<keyword evidence="3" id="KW-1185">Reference proteome</keyword>
<reference evidence="2 3" key="1">
    <citation type="submission" date="2016-08" db="EMBL/GenBank/DDBJ databases">
        <authorList>
            <person name="Seilhamer J.J."/>
        </authorList>
    </citation>
    <scope>NUCLEOTIDE SEQUENCE [LARGE SCALE GENOMIC DNA]</scope>
    <source>
        <strain evidence="2">M3/6</strain>
    </source>
</reference>
<dbReference type="SMART" id="SM00530">
    <property type="entry name" value="HTH_XRE"/>
    <property type="match status" value="1"/>
</dbReference>
<sequence>MKDRIKLIMEKENLTPAKFADKLQINRAIISHILNGRNNPSLDVVTKILSEMDYINSEWLINGTGNMYKEGYGGNSVFPEPDLFNQDATNRARAVEAIEKSKEKGFKQPDYNAQLTENKMIIPSKNNDRKITQIIIYYDDNTFEIFGPHLK</sequence>
<dbReference type="Pfam" id="PF01381">
    <property type="entry name" value="HTH_3"/>
    <property type="match status" value="1"/>
</dbReference>
<dbReference type="KEGG" id="psac:PSM36_1867"/>
<dbReference type="GO" id="GO:0003677">
    <property type="term" value="F:DNA binding"/>
    <property type="evidence" value="ECO:0007669"/>
    <property type="project" value="InterPro"/>
</dbReference>
<dbReference type="InterPro" id="IPR010982">
    <property type="entry name" value="Lambda_DNA-bd_dom_sf"/>
</dbReference>
<evidence type="ECO:0000313" key="3">
    <source>
        <dbReference type="Proteomes" id="UP000187464"/>
    </source>
</evidence>
<dbReference type="SUPFAM" id="SSF47413">
    <property type="entry name" value="lambda repressor-like DNA-binding domains"/>
    <property type="match status" value="1"/>
</dbReference>
<accession>A0A1R3SWM1</accession>